<evidence type="ECO:0000256" key="1">
    <source>
        <dbReference type="SAM" id="MobiDB-lite"/>
    </source>
</evidence>
<dbReference type="EMBL" id="BDRX01000106">
    <property type="protein sequence ID" value="GBF97728.1"/>
    <property type="molecule type" value="Genomic_DNA"/>
</dbReference>
<dbReference type="AlphaFoldDB" id="A0A2V0PCZ8"/>
<sequence>MDSPSAGRRHRHPGGRPRSWIGGGGLDPGYVAALKVPELRQLFQSVFGVATNSHNSVWLRRKLTEPPGAARGCRRRPSASDASESSSATETRNPGLWPAEHTASEAADSAAGNAAAAAAFLYGGGQTAGAAAHGGALLLPPLELLMQADAWGGEASALLSPQESSATPGASSATATMGQLPWEAPAPFLAGSGFAAGCGAAAGAFALLDDFFGNDDDDACSLGSLLDDL</sequence>
<organism evidence="2 3">
    <name type="scientific">Raphidocelis subcapitata</name>
    <dbReference type="NCBI Taxonomy" id="307507"/>
    <lineage>
        <taxon>Eukaryota</taxon>
        <taxon>Viridiplantae</taxon>
        <taxon>Chlorophyta</taxon>
        <taxon>core chlorophytes</taxon>
        <taxon>Chlorophyceae</taxon>
        <taxon>CS clade</taxon>
        <taxon>Sphaeropleales</taxon>
        <taxon>Selenastraceae</taxon>
        <taxon>Raphidocelis</taxon>
    </lineage>
</organism>
<feature type="region of interest" description="Disordered" evidence="1">
    <location>
        <begin position="1"/>
        <end position="24"/>
    </location>
</feature>
<feature type="compositionally biased region" description="Low complexity" evidence="1">
    <location>
        <begin position="79"/>
        <end position="88"/>
    </location>
</feature>
<dbReference type="Proteomes" id="UP000247498">
    <property type="component" value="Unassembled WGS sequence"/>
</dbReference>
<accession>A0A2V0PCZ8</accession>
<comment type="caution">
    <text evidence="2">The sequence shown here is derived from an EMBL/GenBank/DDBJ whole genome shotgun (WGS) entry which is preliminary data.</text>
</comment>
<gene>
    <name evidence="2" type="ORF">Rsub_10892</name>
</gene>
<evidence type="ECO:0000313" key="3">
    <source>
        <dbReference type="Proteomes" id="UP000247498"/>
    </source>
</evidence>
<dbReference type="InParanoid" id="A0A2V0PCZ8"/>
<protein>
    <submittedName>
        <fullName evidence="2">Uncharacterized protein</fullName>
    </submittedName>
</protein>
<keyword evidence="3" id="KW-1185">Reference proteome</keyword>
<proteinExistence type="predicted"/>
<evidence type="ECO:0000313" key="2">
    <source>
        <dbReference type="EMBL" id="GBF97728.1"/>
    </source>
</evidence>
<feature type="region of interest" description="Disordered" evidence="1">
    <location>
        <begin position="67"/>
        <end position="97"/>
    </location>
</feature>
<name>A0A2V0PCZ8_9CHLO</name>
<reference evidence="2 3" key="1">
    <citation type="journal article" date="2018" name="Sci. Rep.">
        <title>Raphidocelis subcapitata (=Pseudokirchneriella subcapitata) provides an insight into genome evolution and environmental adaptations in the Sphaeropleales.</title>
        <authorList>
            <person name="Suzuki S."/>
            <person name="Yamaguchi H."/>
            <person name="Nakajima N."/>
            <person name="Kawachi M."/>
        </authorList>
    </citation>
    <scope>NUCLEOTIDE SEQUENCE [LARGE SCALE GENOMIC DNA]</scope>
    <source>
        <strain evidence="2 3">NIES-35</strain>
    </source>
</reference>